<protein>
    <submittedName>
        <fullName evidence="1">Uncharacterized protein</fullName>
    </submittedName>
</protein>
<dbReference type="EMBL" id="JACHWS010000004">
    <property type="protein sequence ID" value="MBB3039807.1"/>
    <property type="molecule type" value="Genomic_DNA"/>
</dbReference>
<dbReference type="AlphaFoldDB" id="A0A839RU01"/>
<evidence type="ECO:0000313" key="2">
    <source>
        <dbReference type="Proteomes" id="UP000567922"/>
    </source>
</evidence>
<keyword evidence="2" id="KW-1185">Reference proteome</keyword>
<comment type="caution">
    <text evidence="1">The sequence shown here is derived from an EMBL/GenBank/DDBJ whole genome shotgun (WGS) entry which is preliminary data.</text>
</comment>
<name>A0A839RU01_9ACTN</name>
<gene>
    <name evidence="1" type="ORF">FHU29_004295</name>
</gene>
<proteinExistence type="predicted"/>
<dbReference type="OrthoDB" id="7058362at2"/>
<evidence type="ECO:0000313" key="1">
    <source>
        <dbReference type="EMBL" id="MBB3039807.1"/>
    </source>
</evidence>
<accession>A0A839RU01</accession>
<sequence>MATRVTNGLNLDGHKIESLGTPTVAADAATKQYVDDAVAGSAAGFIAGDGLDLVPDPPNDPTLNVTTGDGIEIDGSGDVAVDQTWLTGEFDSHAAGRKYAANVGNASDDIISVTHNLGSEDVHVTLRHIATGQLVIADPRTDGPNAVDLHFGTAPGTDEYRVIISR</sequence>
<dbReference type="Proteomes" id="UP000567922">
    <property type="component" value="Unassembled WGS sequence"/>
</dbReference>
<dbReference type="RefSeq" id="WP_064442254.1">
    <property type="nucleotide sequence ID" value="NZ_BDDI01000022.1"/>
</dbReference>
<reference evidence="1 2" key="1">
    <citation type="submission" date="2020-08" db="EMBL/GenBank/DDBJ databases">
        <title>Sequencing the genomes of 1000 actinobacteria strains.</title>
        <authorList>
            <person name="Klenk H.-P."/>
        </authorList>
    </citation>
    <scope>NUCLEOTIDE SEQUENCE [LARGE SCALE GENOMIC DNA]</scope>
    <source>
        <strain evidence="1 2">DSM 45258</strain>
    </source>
</reference>
<organism evidence="1 2">
    <name type="scientific">Hoyosella altamirensis</name>
    <dbReference type="NCBI Taxonomy" id="616997"/>
    <lineage>
        <taxon>Bacteria</taxon>
        <taxon>Bacillati</taxon>
        <taxon>Actinomycetota</taxon>
        <taxon>Actinomycetes</taxon>
        <taxon>Mycobacteriales</taxon>
        <taxon>Hoyosellaceae</taxon>
        <taxon>Hoyosella</taxon>
    </lineage>
</organism>